<accession>A0A382BEH3</accession>
<protein>
    <submittedName>
        <fullName evidence="1">Uncharacterized protein</fullName>
    </submittedName>
</protein>
<gene>
    <name evidence="1" type="ORF">METZ01_LOCUS165069</name>
</gene>
<organism evidence="1">
    <name type="scientific">marine metagenome</name>
    <dbReference type="NCBI Taxonomy" id="408172"/>
    <lineage>
        <taxon>unclassified sequences</taxon>
        <taxon>metagenomes</taxon>
        <taxon>ecological metagenomes</taxon>
    </lineage>
</organism>
<reference evidence="1" key="1">
    <citation type="submission" date="2018-05" db="EMBL/GenBank/DDBJ databases">
        <authorList>
            <person name="Lanie J.A."/>
            <person name="Ng W.-L."/>
            <person name="Kazmierczak K.M."/>
            <person name="Andrzejewski T.M."/>
            <person name="Davidsen T.M."/>
            <person name="Wayne K.J."/>
            <person name="Tettelin H."/>
            <person name="Glass J.I."/>
            <person name="Rusch D."/>
            <person name="Podicherti R."/>
            <person name="Tsui H.-C.T."/>
            <person name="Winkler M.E."/>
        </authorList>
    </citation>
    <scope>NUCLEOTIDE SEQUENCE</scope>
</reference>
<sequence length="64" mass="7232">MAHEKTDFAATIETDQAEWLTEQTAEFGLPDDSKALRILIDFAMEELDAQLIFASENSRCRHCG</sequence>
<name>A0A382BEH3_9ZZZZ</name>
<evidence type="ECO:0000313" key="1">
    <source>
        <dbReference type="EMBL" id="SVB12215.1"/>
    </source>
</evidence>
<dbReference type="AlphaFoldDB" id="A0A382BEH3"/>
<proteinExistence type="predicted"/>
<dbReference type="EMBL" id="UINC01029460">
    <property type="protein sequence ID" value="SVB12215.1"/>
    <property type="molecule type" value="Genomic_DNA"/>
</dbReference>